<keyword evidence="1" id="KW-0472">Membrane</keyword>
<keyword evidence="3" id="KW-1185">Reference proteome</keyword>
<sequence length="63" mass="7476">MAHLISIMVFLIYGSLFLKMYAVYLNKAQKAQAKADRLKDFKDMNKDWVSKKTLKRYVNENMN</sequence>
<evidence type="ECO:0000313" key="3">
    <source>
        <dbReference type="Proteomes" id="UP001204772"/>
    </source>
</evidence>
<dbReference type="EMBL" id="JAMZEL010000009">
    <property type="protein sequence ID" value="MCP1384837.1"/>
    <property type="molecule type" value="Genomic_DNA"/>
</dbReference>
<evidence type="ECO:0000313" key="2">
    <source>
        <dbReference type="EMBL" id="MCP1384837.1"/>
    </source>
</evidence>
<proteinExistence type="predicted"/>
<gene>
    <name evidence="2" type="ORF">NCI00_20545</name>
</gene>
<evidence type="ECO:0000256" key="1">
    <source>
        <dbReference type="SAM" id="Phobius"/>
    </source>
</evidence>
<reference evidence="2 3" key="1">
    <citation type="submission" date="2022-06" db="EMBL/GenBank/DDBJ databases">
        <title>Runella sp. S5 genome sequencing.</title>
        <authorList>
            <person name="Park S."/>
        </authorList>
    </citation>
    <scope>NUCLEOTIDE SEQUENCE [LARGE SCALE GENOMIC DNA]</scope>
    <source>
        <strain evidence="2 3">S5</strain>
    </source>
</reference>
<accession>A0ABT1FSU9</accession>
<organism evidence="2 3">
    <name type="scientific">Runella salmonicolor</name>
    <dbReference type="NCBI Taxonomy" id="2950278"/>
    <lineage>
        <taxon>Bacteria</taxon>
        <taxon>Pseudomonadati</taxon>
        <taxon>Bacteroidota</taxon>
        <taxon>Cytophagia</taxon>
        <taxon>Cytophagales</taxon>
        <taxon>Spirosomataceae</taxon>
        <taxon>Runella</taxon>
    </lineage>
</organism>
<comment type="caution">
    <text evidence="2">The sequence shown here is derived from an EMBL/GenBank/DDBJ whole genome shotgun (WGS) entry which is preliminary data.</text>
</comment>
<name>A0ABT1FSU9_9BACT</name>
<protein>
    <submittedName>
        <fullName evidence="2">Uncharacterized protein</fullName>
    </submittedName>
</protein>
<feature type="transmembrane region" description="Helical" evidence="1">
    <location>
        <begin position="6"/>
        <end position="24"/>
    </location>
</feature>
<keyword evidence="1" id="KW-1133">Transmembrane helix</keyword>
<dbReference type="RefSeq" id="WP_253530721.1">
    <property type="nucleotide sequence ID" value="NZ_JAMZEL010000009.1"/>
</dbReference>
<keyword evidence="1" id="KW-0812">Transmembrane</keyword>
<dbReference type="Proteomes" id="UP001204772">
    <property type="component" value="Unassembled WGS sequence"/>
</dbReference>